<dbReference type="SUPFAM" id="SSF52540">
    <property type="entry name" value="P-loop containing nucleoside triphosphate hydrolases"/>
    <property type="match status" value="1"/>
</dbReference>
<evidence type="ECO:0000259" key="1">
    <source>
        <dbReference type="Pfam" id="PF01656"/>
    </source>
</evidence>
<dbReference type="KEGG" id="abri:DFR85_01025"/>
<dbReference type="Gene3D" id="3.40.50.300">
    <property type="entry name" value="P-loop containing nucleotide triphosphate hydrolases"/>
    <property type="match status" value="2"/>
</dbReference>
<keyword evidence="3" id="KW-1185">Reference proteome</keyword>
<dbReference type="Pfam" id="PF01656">
    <property type="entry name" value="CbiA"/>
    <property type="match status" value="1"/>
</dbReference>
<dbReference type="Proteomes" id="UP000248044">
    <property type="component" value="Chromosome"/>
</dbReference>
<dbReference type="InterPro" id="IPR002586">
    <property type="entry name" value="CobQ/CobB/MinD/ParA_Nub-bd_dom"/>
</dbReference>
<dbReference type="EMBL" id="CP029289">
    <property type="protein sequence ID" value="AWR93401.1"/>
    <property type="molecule type" value="Genomic_DNA"/>
</dbReference>
<name>A0A2U9IBK3_9CREN</name>
<feature type="domain" description="CobQ/CobB/MinD/ParA nucleotide binding" evidence="1">
    <location>
        <begin position="20"/>
        <end position="249"/>
    </location>
</feature>
<dbReference type="GO" id="GO:0016887">
    <property type="term" value="F:ATP hydrolysis activity"/>
    <property type="evidence" value="ECO:0007669"/>
    <property type="project" value="TreeGrafter"/>
</dbReference>
<reference evidence="2 3" key="1">
    <citation type="submission" date="2018-05" db="EMBL/GenBank/DDBJ databases">
        <title>Complete Genome Sequences of Extremely Thermoacidophilic, Metal-Mobilizing Type-Strain Members of the Archaeal Family Sulfolobaceae: Acidianus brierleyi DSM-1651T, Acidianus sulfidivorans DSM-18786T, Metallosphaera hakonensis DSM-7519T, and Metallosphaera prunae DSM-10039T.</title>
        <authorList>
            <person name="Counts J.A."/>
            <person name="Kelly R.M."/>
        </authorList>
    </citation>
    <scope>NUCLEOTIDE SEQUENCE [LARGE SCALE GENOMIC DNA]</scope>
    <source>
        <strain evidence="2 3">DSM 1651</strain>
    </source>
</reference>
<evidence type="ECO:0000313" key="2">
    <source>
        <dbReference type="EMBL" id="AWR93401.1"/>
    </source>
</evidence>
<evidence type="ECO:0000313" key="3">
    <source>
        <dbReference type="Proteomes" id="UP000248044"/>
    </source>
</evidence>
<dbReference type="InterPro" id="IPR050625">
    <property type="entry name" value="ParA/MinD_ATPase"/>
</dbReference>
<dbReference type="GO" id="GO:0009898">
    <property type="term" value="C:cytoplasmic side of plasma membrane"/>
    <property type="evidence" value="ECO:0007669"/>
    <property type="project" value="TreeGrafter"/>
</dbReference>
<organism evidence="2 3">
    <name type="scientific">Acidianus brierleyi</name>
    <dbReference type="NCBI Taxonomy" id="41673"/>
    <lineage>
        <taxon>Archaea</taxon>
        <taxon>Thermoproteota</taxon>
        <taxon>Thermoprotei</taxon>
        <taxon>Sulfolobales</taxon>
        <taxon>Sulfolobaceae</taxon>
        <taxon>Acidianus</taxon>
    </lineage>
</organism>
<gene>
    <name evidence="2" type="ORF">DFR85_01025</name>
</gene>
<dbReference type="GO" id="GO:0051782">
    <property type="term" value="P:negative regulation of cell division"/>
    <property type="evidence" value="ECO:0007669"/>
    <property type="project" value="TreeGrafter"/>
</dbReference>
<dbReference type="AlphaFoldDB" id="A0A2U9IBK3"/>
<dbReference type="PANTHER" id="PTHR43384">
    <property type="entry name" value="SEPTUM SITE-DETERMINING PROTEIN MIND HOMOLOG, CHLOROPLASTIC-RELATED"/>
    <property type="match status" value="1"/>
</dbReference>
<dbReference type="GO" id="GO:0005524">
    <property type="term" value="F:ATP binding"/>
    <property type="evidence" value="ECO:0007669"/>
    <property type="project" value="TreeGrafter"/>
</dbReference>
<dbReference type="InterPro" id="IPR027417">
    <property type="entry name" value="P-loop_NTPase"/>
</dbReference>
<accession>A0A2U9IBK3</accession>
<protein>
    <recommendedName>
        <fullName evidence="1">CobQ/CobB/MinD/ParA nucleotide binding domain-containing protein</fullName>
    </recommendedName>
</protein>
<dbReference type="GO" id="GO:0005829">
    <property type="term" value="C:cytosol"/>
    <property type="evidence" value="ECO:0007669"/>
    <property type="project" value="TreeGrafter"/>
</dbReference>
<sequence length="468" mass="53865">MFIYYILFKIDLSTSEVYRITILGIKGGVGKSTTALSLGKALAMNSKNVLLVDRDLIGYSSYIMGIRDKGILAKVVDDEDNFGNSYKEIAINEGTLGVIKLFGDGDRFQDDIDKIHKNKYLMEQFSLLYKRFLVYRKYDYYIIDNPPLVTSNSEVAKHELQVFYSLFENAKNLRIYITNYSENSIQNTIDYIKNIEGNTTYPGIPLSFIINLVPNTYDELQHAKDKMKKIISNLNIAFGLVIPLNEKLINFSGNIVEIPIPEEINELAINIIDKKFADHKILSVAPKSLENILNSNSVILIEGVPNSKKTNLILNISKTLNNRKKVIILVSTNDRIYDIFKRNDINFINISILPKYREERFVIKNISDVIKLSKRLSNEILDEIKDIDNPAIILHRTNDITPASNCCDLHAEKNEFWNSFINYLKYKKNSQIFLICDKIADDCDEIKSFVEYDIYTFENGEYEIRDIL</sequence>
<proteinExistence type="predicted"/>
<dbReference type="PANTHER" id="PTHR43384:SF10">
    <property type="entry name" value="ATPASE INVOLVED IN CHROMOSOME PARTITIONING, PARA_MIND FAMILY"/>
    <property type="match status" value="1"/>
</dbReference>